<evidence type="ECO:0000313" key="1">
    <source>
        <dbReference type="EMBL" id="KXJ87074.1"/>
    </source>
</evidence>
<organism evidence="1 2">
    <name type="scientific">Microdochium bolleyi</name>
    <dbReference type="NCBI Taxonomy" id="196109"/>
    <lineage>
        <taxon>Eukaryota</taxon>
        <taxon>Fungi</taxon>
        <taxon>Dikarya</taxon>
        <taxon>Ascomycota</taxon>
        <taxon>Pezizomycotina</taxon>
        <taxon>Sordariomycetes</taxon>
        <taxon>Xylariomycetidae</taxon>
        <taxon>Xylariales</taxon>
        <taxon>Microdochiaceae</taxon>
        <taxon>Microdochium</taxon>
    </lineage>
</organism>
<proteinExistence type="predicted"/>
<name>A0A136IQ84_9PEZI</name>
<sequence length="294" mass="33364">MEEAEWLLVRRAVLGSLYAPMRPLSRDVICSLPDLNFLAGSKPPPLDASPPTYWKLYFRWLPLAALWYVRASTFRMPTSAGPDSACGKTEGAEVEMLDLQTEPWRVLLEEREALLGQMRAWEAAIHARLVLAATVEESAVLRQILPNCKNLRYQIMSLFGSIAAPEKREEMRALSCEIIEMSEQVFEVLPGIKEGRDEMRESLSAVGVLMSQNCRESADTRKRALALCRQLIDSRSRWDAKGVVMGTSKLMEIEEEGREMEEDYIPVSAQWDWTLASWDEGFTELTVVYTPKTL</sequence>
<dbReference type="STRING" id="196109.A0A136IQ84"/>
<keyword evidence="2" id="KW-1185">Reference proteome</keyword>
<dbReference type="EMBL" id="KQ964264">
    <property type="protein sequence ID" value="KXJ87074.1"/>
    <property type="molecule type" value="Genomic_DNA"/>
</dbReference>
<gene>
    <name evidence="1" type="ORF">Micbo1qcDRAFT_167806</name>
</gene>
<dbReference type="OrthoDB" id="2943660at2759"/>
<dbReference type="InParanoid" id="A0A136IQ84"/>
<dbReference type="AlphaFoldDB" id="A0A136IQ84"/>
<evidence type="ECO:0000313" key="2">
    <source>
        <dbReference type="Proteomes" id="UP000070501"/>
    </source>
</evidence>
<dbReference type="Proteomes" id="UP000070501">
    <property type="component" value="Unassembled WGS sequence"/>
</dbReference>
<accession>A0A136IQ84</accession>
<protein>
    <submittedName>
        <fullName evidence="1">Uncharacterized protein</fullName>
    </submittedName>
</protein>
<reference evidence="2" key="1">
    <citation type="submission" date="2016-02" db="EMBL/GenBank/DDBJ databases">
        <title>Draft genome sequence of Microdochium bolleyi, a fungal endophyte of beachgrass.</title>
        <authorList>
            <consortium name="DOE Joint Genome Institute"/>
            <person name="David A.S."/>
            <person name="May G."/>
            <person name="Haridas S."/>
            <person name="Lim J."/>
            <person name="Wang M."/>
            <person name="Labutti K."/>
            <person name="Lipzen A."/>
            <person name="Barry K."/>
            <person name="Grigoriev I.V."/>
        </authorList>
    </citation>
    <scope>NUCLEOTIDE SEQUENCE [LARGE SCALE GENOMIC DNA]</scope>
    <source>
        <strain evidence="2">J235TASD1</strain>
    </source>
</reference>
<feature type="non-terminal residue" evidence="1">
    <location>
        <position position="294"/>
    </location>
</feature>